<gene>
    <name evidence="10" type="ORF">EBQ10_06180</name>
</gene>
<dbReference type="PANTHER" id="PTHR30472:SF67">
    <property type="entry name" value="PERMEASE OF ABC TRANSPORTER-RELATED"/>
    <property type="match status" value="1"/>
</dbReference>
<feature type="transmembrane region" description="Helical" evidence="9">
    <location>
        <begin position="324"/>
        <end position="345"/>
    </location>
</feature>
<evidence type="ECO:0000313" key="11">
    <source>
        <dbReference type="Proteomes" id="UP000275951"/>
    </source>
</evidence>
<dbReference type="Gene3D" id="1.10.3470.10">
    <property type="entry name" value="ABC transporter involved in vitamin B12 uptake, BtuC"/>
    <property type="match status" value="1"/>
</dbReference>
<feature type="transmembrane region" description="Helical" evidence="9">
    <location>
        <begin position="293"/>
        <end position="312"/>
    </location>
</feature>
<keyword evidence="3" id="KW-0813">Transport</keyword>
<dbReference type="GO" id="GO:0005886">
    <property type="term" value="C:plasma membrane"/>
    <property type="evidence" value="ECO:0007669"/>
    <property type="project" value="UniProtKB-SubCell"/>
</dbReference>
<feature type="region of interest" description="Disordered" evidence="8">
    <location>
        <begin position="1"/>
        <end position="25"/>
    </location>
</feature>
<evidence type="ECO:0000256" key="4">
    <source>
        <dbReference type="ARBA" id="ARBA00022475"/>
    </source>
</evidence>
<evidence type="ECO:0000313" key="10">
    <source>
        <dbReference type="EMBL" id="AZR06922.1"/>
    </source>
</evidence>
<proteinExistence type="inferred from homology"/>
<dbReference type="PANTHER" id="PTHR30472">
    <property type="entry name" value="FERRIC ENTEROBACTIN TRANSPORT SYSTEM PERMEASE PROTEIN"/>
    <property type="match status" value="1"/>
</dbReference>
<dbReference type="SUPFAM" id="SSF81345">
    <property type="entry name" value="ABC transporter involved in vitamin B12 uptake, BtuC"/>
    <property type="match status" value="1"/>
</dbReference>
<dbReference type="AlphaFoldDB" id="A0A3S9QLU5"/>
<keyword evidence="7 9" id="KW-0472">Membrane</keyword>
<evidence type="ECO:0000256" key="5">
    <source>
        <dbReference type="ARBA" id="ARBA00022692"/>
    </source>
</evidence>
<feature type="transmembrane region" description="Helical" evidence="9">
    <location>
        <begin position="135"/>
        <end position="154"/>
    </location>
</feature>
<accession>A0A3S9QLU5</accession>
<reference evidence="10 11" key="1">
    <citation type="submission" date="2018-11" db="EMBL/GenBank/DDBJ databases">
        <title>Multidrug-resistant genes are associated with an 42-kb island TGI1 carrying a complex class 1 integron in a Trueperella pyogenes.</title>
        <authorList>
            <person name="Dong W."/>
        </authorList>
    </citation>
    <scope>NUCLEOTIDE SEQUENCE [LARGE SCALE GENOMIC DNA]</scope>
    <source>
        <strain evidence="10 11">TP4</strain>
    </source>
</reference>
<evidence type="ECO:0000256" key="8">
    <source>
        <dbReference type="SAM" id="MobiDB-lite"/>
    </source>
</evidence>
<protein>
    <submittedName>
        <fullName evidence="10">Iron ABC transporter permease</fullName>
    </submittedName>
</protein>
<feature type="transmembrane region" description="Helical" evidence="9">
    <location>
        <begin position="236"/>
        <end position="256"/>
    </location>
</feature>
<dbReference type="InterPro" id="IPR037294">
    <property type="entry name" value="ABC_BtuC-like"/>
</dbReference>
<feature type="transmembrane region" description="Helical" evidence="9">
    <location>
        <begin position="160"/>
        <end position="179"/>
    </location>
</feature>
<evidence type="ECO:0000256" key="2">
    <source>
        <dbReference type="ARBA" id="ARBA00007935"/>
    </source>
</evidence>
<dbReference type="EMBL" id="CP033905">
    <property type="protein sequence ID" value="AZR06922.1"/>
    <property type="molecule type" value="Genomic_DNA"/>
</dbReference>
<keyword evidence="6 9" id="KW-1133">Transmembrane helix</keyword>
<name>A0A3S9QLU5_9ACTO</name>
<keyword evidence="5 9" id="KW-0812">Transmembrane</keyword>
<evidence type="ECO:0000256" key="1">
    <source>
        <dbReference type="ARBA" id="ARBA00004651"/>
    </source>
</evidence>
<dbReference type="InterPro" id="IPR000522">
    <property type="entry name" value="ABC_transptr_permease_BtuC"/>
</dbReference>
<evidence type="ECO:0000256" key="9">
    <source>
        <dbReference type="SAM" id="Phobius"/>
    </source>
</evidence>
<dbReference type="GO" id="GO:0022857">
    <property type="term" value="F:transmembrane transporter activity"/>
    <property type="evidence" value="ECO:0007669"/>
    <property type="project" value="InterPro"/>
</dbReference>
<dbReference type="Pfam" id="PF01032">
    <property type="entry name" value="FecCD"/>
    <property type="match status" value="1"/>
</dbReference>
<feature type="transmembrane region" description="Helical" evidence="9">
    <location>
        <begin position="45"/>
        <end position="72"/>
    </location>
</feature>
<evidence type="ECO:0000256" key="7">
    <source>
        <dbReference type="ARBA" id="ARBA00023136"/>
    </source>
</evidence>
<feature type="transmembrane region" description="Helical" evidence="9">
    <location>
        <begin position="351"/>
        <end position="369"/>
    </location>
</feature>
<comment type="subcellular location">
    <subcellularLocation>
        <location evidence="1">Cell membrane</location>
        <topology evidence="1">Multi-pass membrane protein</topology>
    </subcellularLocation>
</comment>
<evidence type="ECO:0000256" key="3">
    <source>
        <dbReference type="ARBA" id="ARBA00022448"/>
    </source>
</evidence>
<sequence length="376" mass="38655">MASDTPSKSAAASTRDTTACQRNSLAVESPRTPASELLGSRKQRLLTLVLLIVAVIAPFVSLGFGAAAIPFMEALQVTWLKLTGGDLSGWNTSTVAIIWLNRMPRILTAYGVGIILGVSGVAMQSIIRNPLAEPYVLGISSGASAGAATAIVVIGSSTVFLVTSSAFIGALVATLLVLWIGSGRSGTSLRLILAGIAIGFIFQAFTNLLIISANTAETAQSVVFWTLGSLTRADTPQALAVLGIAVALAGALWLFAPYLDALASGDQTCIGIGLNPAVLRFAMLIPISFAVGAAVASSGGIGFIGLVIPHLVRPLVSHRHRPLILATALVSAVFLLITDTVARTALAPVEIPIGIITALLGAPFLVVMAKKSRALT</sequence>
<dbReference type="FunFam" id="1.10.3470.10:FF:000001">
    <property type="entry name" value="Vitamin B12 ABC transporter permease BtuC"/>
    <property type="match status" value="1"/>
</dbReference>
<dbReference type="CDD" id="cd06550">
    <property type="entry name" value="TM_ABC_iron-siderophores_like"/>
    <property type="match status" value="1"/>
</dbReference>
<dbReference type="GO" id="GO:0033214">
    <property type="term" value="P:siderophore-iron import into cell"/>
    <property type="evidence" value="ECO:0007669"/>
    <property type="project" value="TreeGrafter"/>
</dbReference>
<dbReference type="Proteomes" id="UP000275951">
    <property type="component" value="Chromosome"/>
</dbReference>
<evidence type="ECO:0000256" key="6">
    <source>
        <dbReference type="ARBA" id="ARBA00022989"/>
    </source>
</evidence>
<organism evidence="10 11">
    <name type="scientific">Trueperella pyogenes</name>
    <dbReference type="NCBI Taxonomy" id="1661"/>
    <lineage>
        <taxon>Bacteria</taxon>
        <taxon>Bacillati</taxon>
        <taxon>Actinomycetota</taxon>
        <taxon>Actinomycetes</taxon>
        <taxon>Actinomycetales</taxon>
        <taxon>Actinomycetaceae</taxon>
        <taxon>Trueperella</taxon>
    </lineage>
</organism>
<comment type="similarity">
    <text evidence="2">Belongs to the binding-protein-dependent transport system permease family. FecCD subfamily.</text>
</comment>
<feature type="transmembrane region" description="Helical" evidence="9">
    <location>
        <begin position="106"/>
        <end position="123"/>
    </location>
</feature>
<keyword evidence="4" id="KW-1003">Cell membrane</keyword>
<feature type="transmembrane region" description="Helical" evidence="9">
    <location>
        <begin position="191"/>
        <end position="216"/>
    </location>
</feature>